<dbReference type="HAMAP" id="MF_00188">
    <property type="entry name" value="Pept_M48_protease_HtpX"/>
    <property type="match status" value="1"/>
</dbReference>
<feature type="transmembrane region" description="Helical" evidence="12">
    <location>
        <begin position="32"/>
        <end position="52"/>
    </location>
</feature>
<feature type="binding site" evidence="12">
    <location>
        <position position="218"/>
    </location>
    <ligand>
        <name>Zn(2+)</name>
        <dbReference type="ChEBI" id="CHEBI:29105"/>
        <note>catalytic</note>
    </ligand>
</feature>
<dbReference type="InterPro" id="IPR022919">
    <property type="entry name" value="Pept_M48_protease_HtpX"/>
</dbReference>
<evidence type="ECO:0000256" key="7">
    <source>
        <dbReference type="ARBA" id="ARBA00022801"/>
    </source>
</evidence>
<evidence type="ECO:0000256" key="9">
    <source>
        <dbReference type="ARBA" id="ARBA00022989"/>
    </source>
</evidence>
<protein>
    <recommendedName>
        <fullName evidence="12">Protease HtpX homolog</fullName>
        <ecNumber evidence="12">3.4.24.-</ecNumber>
    </recommendedName>
</protein>
<accession>A0A1M5Y097</accession>
<evidence type="ECO:0000256" key="12">
    <source>
        <dbReference type="HAMAP-Rule" id="MF_00188"/>
    </source>
</evidence>
<dbReference type="InterPro" id="IPR050083">
    <property type="entry name" value="HtpX_protease"/>
</dbReference>
<dbReference type="Gene3D" id="3.30.2010.10">
    <property type="entry name" value="Metalloproteases ('zincins'), catalytic domain"/>
    <property type="match status" value="1"/>
</dbReference>
<dbReference type="EC" id="3.4.24.-" evidence="12"/>
<evidence type="ECO:0000256" key="10">
    <source>
        <dbReference type="ARBA" id="ARBA00023049"/>
    </source>
</evidence>
<reference evidence="14 15" key="1">
    <citation type="submission" date="2016-11" db="EMBL/GenBank/DDBJ databases">
        <authorList>
            <person name="Jaros S."/>
            <person name="Januszkiewicz K."/>
            <person name="Wedrychowicz H."/>
        </authorList>
    </citation>
    <scope>NUCLEOTIDE SEQUENCE [LARGE SCALE GENOMIC DNA]</scope>
    <source>
        <strain evidence="14 15">DSM 9705</strain>
    </source>
</reference>
<keyword evidence="7 12" id="KW-0378">Hydrolase</keyword>
<dbReference type="PANTHER" id="PTHR43221:SF1">
    <property type="entry name" value="PROTEASE HTPX"/>
    <property type="match status" value="1"/>
</dbReference>
<sequence>MRILLYLATNLAILVLLGTVMSILGIDTRSTSGLLVFAALFGMGGSFISLAMSKWIAKKATRAQVIERPSNPTEQWLVDTVRRHAQQAGIGMPEVAVFQAADMNAFATGMKRDDALVAVSTGLLQNMGKDEVEAVLAHEISHVANGDMVTMALIQGVLNTFVIFLSRVAATIIDNFLRQDEEGGGLGFLGYMAVTIVLELVFGLFASIIAMWFSRRREFRADSGAAQLAGRQKMIDALRRLQAHHEPSHLPDQMAAFGIRPKEGGLASLFRSHPPLEARIQALQGGQ</sequence>
<gene>
    <name evidence="12" type="primary">htpX</name>
    <name evidence="14" type="ORF">SAMN02745124_03495</name>
</gene>
<keyword evidence="11 12" id="KW-0472">Membrane</keyword>
<dbReference type="FunFam" id="3.30.2010.10:FF:000001">
    <property type="entry name" value="Protease HtpX"/>
    <property type="match status" value="1"/>
</dbReference>
<keyword evidence="3 12" id="KW-1003">Cell membrane</keyword>
<feature type="binding site" evidence="12">
    <location>
        <position position="138"/>
    </location>
    <ligand>
        <name>Zn(2+)</name>
        <dbReference type="ChEBI" id="CHEBI:29105"/>
        <note>catalytic</note>
    </ligand>
</feature>
<evidence type="ECO:0000256" key="1">
    <source>
        <dbReference type="ARBA" id="ARBA00004429"/>
    </source>
</evidence>
<name>A0A1M5Y097_9BACT</name>
<dbReference type="OrthoDB" id="15218at2"/>
<keyword evidence="6 12" id="KW-0479">Metal-binding</keyword>
<evidence type="ECO:0000256" key="5">
    <source>
        <dbReference type="ARBA" id="ARBA00022692"/>
    </source>
</evidence>
<keyword evidence="15" id="KW-1185">Reference proteome</keyword>
<keyword evidence="14" id="KW-0346">Stress response</keyword>
<evidence type="ECO:0000256" key="4">
    <source>
        <dbReference type="ARBA" id="ARBA00022670"/>
    </source>
</evidence>
<dbReference type="RefSeq" id="WP_073378053.1">
    <property type="nucleotide sequence ID" value="NZ_FQXS01000025.1"/>
</dbReference>
<comment type="subcellular location">
    <subcellularLocation>
        <location evidence="1">Cell inner membrane</location>
        <topology evidence="1">Multi-pass membrane protein</topology>
    </subcellularLocation>
    <subcellularLocation>
        <location evidence="12">Cell membrane</location>
        <topology evidence="12">Multi-pass membrane protein</topology>
    </subcellularLocation>
</comment>
<keyword evidence="4 12" id="KW-0645">Protease</keyword>
<keyword evidence="9 12" id="KW-1133">Transmembrane helix</keyword>
<feature type="domain" description="Peptidase M48" evidence="13">
    <location>
        <begin position="73"/>
        <end position="284"/>
    </location>
</feature>
<dbReference type="AlphaFoldDB" id="A0A1M5Y097"/>
<keyword evidence="8 12" id="KW-0862">Zinc</keyword>
<dbReference type="InterPro" id="IPR001915">
    <property type="entry name" value="Peptidase_M48"/>
</dbReference>
<comment type="similarity">
    <text evidence="2 12">Belongs to the peptidase M48B family.</text>
</comment>
<evidence type="ECO:0000256" key="2">
    <source>
        <dbReference type="ARBA" id="ARBA00009779"/>
    </source>
</evidence>
<dbReference type="STRING" id="1121409.SAMN02745124_03495"/>
<evidence type="ECO:0000256" key="11">
    <source>
        <dbReference type="ARBA" id="ARBA00023136"/>
    </source>
</evidence>
<dbReference type="NCBIfam" id="NF003965">
    <property type="entry name" value="PRK05457.1"/>
    <property type="match status" value="1"/>
</dbReference>
<dbReference type="GO" id="GO:0005886">
    <property type="term" value="C:plasma membrane"/>
    <property type="evidence" value="ECO:0007669"/>
    <property type="project" value="UniProtKB-SubCell"/>
</dbReference>
<evidence type="ECO:0000256" key="3">
    <source>
        <dbReference type="ARBA" id="ARBA00022475"/>
    </source>
</evidence>
<evidence type="ECO:0000259" key="13">
    <source>
        <dbReference type="Pfam" id="PF01435"/>
    </source>
</evidence>
<dbReference type="Pfam" id="PF01435">
    <property type="entry name" value="Peptidase_M48"/>
    <property type="match status" value="1"/>
</dbReference>
<feature type="active site" evidence="12">
    <location>
        <position position="139"/>
    </location>
</feature>
<dbReference type="PANTHER" id="PTHR43221">
    <property type="entry name" value="PROTEASE HTPX"/>
    <property type="match status" value="1"/>
</dbReference>
<comment type="cofactor">
    <cofactor evidence="12">
        <name>Zn(2+)</name>
        <dbReference type="ChEBI" id="CHEBI:29105"/>
    </cofactor>
    <text evidence="12">Binds 1 zinc ion per subunit.</text>
</comment>
<feature type="transmembrane region" description="Helical" evidence="12">
    <location>
        <begin position="189"/>
        <end position="213"/>
    </location>
</feature>
<organism evidence="14 15">
    <name type="scientific">Desulfofustis glycolicus DSM 9705</name>
    <dbReference type="NCBI Taxonomy" id="1121409"/>
    <lineage>
        <taxon>Bacteria</taxon>
        <taxon>Pseudomonadati</taxon>
        <taxon>Thermodesulfobacteriota</taxon>
        <taxon>Desulfobulbia</taxon>
        <taxon>Desulfobulbales</taxon>
        <taxon>Desulfocapsaceae</taxon>
        <taxon>Desulfofustis</taxon>
    </lineage>
</organism>
<dbReference type="Proteomes" id="UP000184139">
    <property type="component" value="Unassembled WGS sequence"/>
</dbReference>
<evidence type="ECO:0000256" key="8">
    <source>
        <dbReference type="ARBA" id="ARBA00022833"/>
    </source>
</evidence>
<proteinExistence type="inferred from homology"/>
<evidence type="ECO:0000256" key="6">
    <source>
        <dbReference type="ARBA" id="ARBA00022723"/>
    </source>
</evidence>
<feature type="transmembrane region" description="Helical" evidence="12">
    <location>
        <begin position="157"/>
        <end position="177"/>
    </location>
</feature>
<feature type="binding site" evidence="12">
    <location>
        <position position="142"/>
    </location>
    <ligand>
        <name>Zn(2+)</name>
        <dbReference type="ChEBI" id="CHEBI:29105"/>
        <note>catalytic</note>
    </ligand>
</feature>
<dbReference type="EMBL" id="FQXS01000025">
    <property type="protein sequence ID" value="SHI05228.1"/>
    <property type="molecule type" value="Genomic_DNA"/>
</dbReference>
<keyword evidence="5 12" id="KW-0812">Transmembrane</keyword>
<dbReference type="GO" id="GO:0006508">
    <property type="term" value="P:proteolysis"/>
    <property type="evidence" value="ECO:0007669"/>
    <property type="project" value="UniProtKB-KW"/>
</dbReference>
<evidence type="ECO:0000313" key="15">
    <source>
        <dbReference type="Proteomes" id="UP000184139"/>
    </source>
</evidence>
<dbReference type="CDD" id="cd07335">
    <property type="entry name" value="M48B_HtpX_like"/>
    <property type="match status" value="1"/>
</dbReference>
<keyword evidence="10 12" id="KW-0482">Metalloprotease</keyword>
<dbReference type="GO" id="GO:0004222">
    <property type="term" value="F:metalloendopeptidase activity"/>
    <property type="evidence" value="ECO:0007669"/>
    <property type="project" value="UniProtKB-UniRule"/>
</dbReference>
<evidence type="ECO:0000313" key="14">
    <source>
        <dbReference type="EMBL" id="SHI05228.1"/>
    </source>
</evidence>
<dbReference type="GO" id="GO:0008270">
    <property type="term" value="F:zinc ion binding"/>
    <property type="evidence" value="ECO:0007669"/>
    <property type="project" value="UniProtKB-UniRule"/>
</dbReference>